<evidence type="ECO:0000313" key="5">
    <source>
        <dbReference type="Ensembl" id="ENSHBUP00000027006.1"/>
    </source>
</evidence>
<dbReference type="InterPro" id="IPR000850">
    <property type="entry name" value="Adenylat/UMP-CMP_kin"/>
</dbReference>
<dbReference type="GO" id="GO:0006139">
    <property type="term" value="P:nucleobase-containing compound metabolic process"/>
    <property type="evidence" value="ECO:0007669"/>
    <property type="project" value="InterPro"/>
</dbReference>
<feature type="compositionally biased region" description="Basic and acidic residues" evidence="4">
    <location>
        <begin position="567"/>
        <end position="583"/>
    </location>
</feature>
<dbReference type="InterPro" id="IPR036291">
    <property type="entry name" value="NAD(P)-bd_dom_sf"/>
</dbReference>
<evidence type="ECO:0000256" key="2">
    <source>
        <dbReference type="ARBA" id="ARBA00022741"/>
    </source>
</evidence>
<dbReference type="GO" id="GO:0019205">
    <property type="term" value="F:nucleobase-containing compound kinase activity"/>
    <property type="evidence" value="ECO:0007669"/>
    <property type="project" value="InterPro"/>
</dbReference>
<feature type="region of interest" description="Disordered" evidence="4">
    <location>
        <begin position="558"/>
        <end position="583"/>
    </location>
</feature>
<dbReference type="InterPro" id="IPR027417">
    <property type="entry name" value="P-loop_NTPase"/>
</dbReference>
<evidence type="ECO:0000256" key="4">
    <source>
        <dbReference type="SAM" id="MobiDB-lite"/>
    </source>
</evidence>
<evidence type="ECO:0000313" key="6">
    <source>
        <dbReference type="Proteomes" id="UP000264840"/>
    </source>
</evidence>
<reference evidence="5" key="2">
    <citation type="submission" date="2025-09" db="UniProtKB">
        <authorList>
            <consortium name="Ensembl"/>
        </authorList>
    </citation>
    <scope>IDENTIFICATION</scope>
</reference>
<dbReference type="Gene3D" id="3.40.50.300">
    <property type="entry name" value="P-loop containing nucleotide triphosphate hydrolases"/>
    <property type="match status" value="1"/>
</dbReference>
<keyword evidence="2" id="KW-0547">Nucleotide-binding</keyword>
<proteinExistence type="predicted"/>
<dbReference type="InterPro" id="IPR007858">
    <property type="entry name" value="Dpy-30_motif"/>
</dbReference>
<name>A0A3Q2WM98_HAPBU</name>
<accession>A0A3Q2WM98</accession>
<keyword evidence="6" id="KW-1185">Reference proteome</keyword>
<dbReference type="SUPFAM" id="SSF52540">
    <property type="entry name" value="P-loop containing nucleoside triphosphate hydrolases"/>
    <property type="match status" value="1"/>
</dbReference>
<reference evidence="5" key="1">
    <citation type="submission" date="2025-08" db="UniProtKB">
        <authorList>
            <consortium name="Ensembl"/>
        </authorList>
    </citation>
    <scope>IDENTIFICATION</scope>
</reference>
<protein>
    <submittedName>
        <fullName evidence="5">Adenylate kinase 7b</fullName>
    </submittedName>
</protein>
<dbReference type="Pfam" id="PF05186">
    <property type="entry name" value="Dpy-30"/>
    <property type="match status" value="1"/>
</dbReference>
<dbReference type="Ensembl" id="ENSHBUT00000001901.1">
    <property type="protein sequence ID" value="ENSHBUP00000027006.1"/>
    <property type="gene ID" value="ENSHBUG00000010199.1"/>
</dbReference>
<dbReference type="GO" id="GO:0005524">
    <property type="term" value="F:ATP binding"/>
    <property type="evidence" value="ECO:0007669"/>
    <property type="project" value="InterPro"/>
</dbReference>
<dbReference type="GeneTree" id="ENSGT00390000015102"/>
<keyword evidence="1" id="KW-0808">Transferase</keyword>
<dbReference type="STRING" id="8153.ENSHBUP00000027006"/>
<dbReference type="SUPFAM" id="SSF51735">
    <property type="entry name" value="NAD(P)-binding Rossmann-fold domains"/>
    <property type="match status" value="1"/>
</dbReference>
<dbReference type="Gene3D" id="3.40.50.720">
    <property type="entry name" value="NAD(P)-binding Rossmann-like Domain"/>
    <property type="match status" value="1"/>
</dbReference>
<dbReference type="AlphaFoldDB" id="A0A3Q2WM98"/>
<evidence type="ECO:0000256" key="3">
    <source>
        <dbReference type="ARBA" id="ARBA00022777"/>
    </source>
</evidence>
<dbReference type="InterPro" id="IPR047499">
    <property type="entry name" value="DD_AK7"/>
</dbReference>
<dbReference type="CDD" id="cd22967">
    <property type="entry name" value="DD_AK7"/>
    <property type="match status" value="1"/>
</dbReference>
<keyword evidence="3" id="KW-0418">Kinase</keyword>
<sequence length="673" mass="76006">ERSGASMAQPETTRVFLNNVDSYASRHIAQVTFEACTDSVKAAALIVAGAAVNTGSDVEAELVSNHKRTFQVVGTVSHPSAVERPHRLDRDELLSKLMGCDVVIYNVTQHADQVEEALWAASALHSEVEHFSGPKMFILISTIMTWACSKPADPDDLELPFTDAIFWSRRAHPNFERHIDLEKRVVKMGKTVSLQLFSTYVVAAGLQYGMGEQIFHYFFKKSWLGEDGPVFGDGENIVPTIHIHDLASVVCSVIQHQPRPYYLLAVDDSNNTMEEIVKKIASVLGPGKIQKKPSEDAFLTKDLTDSLLVSLRMEAAYIKKLFSFNWVCQFGLVENIEVVVQEYRQSRGLLPVRLCVLGPPAVGKTTVSKKICEYYRLHHVTVKGTISDTIARLVSSLLSPPNQSELSTLNRNMNPAGLEEELLLNVMRDELMTHPCKNQGYVLEDFPQTREQAKELFDGKEEDLSCVATEFVLCLEATEAFLLDRVLNLPESHVQEHNCEPENFSRRLAAYNEKQSEDDVVLNYFYEHDIIPLQFGNPNAEADCLPLMQKVIDMVGQPRNYGPSSQEVKEEERRKAGERLRREAQERAEVEQMEADEARARVARWAEWTKKLEQVRQQEEEELEATSRPMRGYLMEQVVPTLSQGLTACCRAQPQDPVDFLAEYLLKNNPFEA</sequence>
<dbReference type="PANTHER" id="PTHR23359">
    <property type="entry name" value="NUCLEOTIDE KINASE"/>
    <property type="match status" value="1"/>
</dbReference>
<dbReference type="Gene3D" id="1.20.890.10">
    <property type="entry name" value="cAMP-dependent protein kinase regulatory subunit, dimerization-anchoring domain"/>
    <property type="match status" value="1"/>
</dbReference>
<organism evidence="5 6">
    <name type="scientific">Haplochromis burtoni</name>
    <name type="common">Burton's mouthbrooder</name>
    <name type="synonym">Chromis burtoni</name>
    <dbReference type="NCBI Taxonomy" id="8153"/>
    <lineage>
        <taxon>Eukaryota</taxon>
        <taxon>Metazoa</taxon>
        <taxon>Chordata</taxon>
        <taxon>Craniata</taxon>
        <taxon>Vertebrata</taxon>
        <taxon>Euteleostomi</taxon>
        <taxon>Actinopterygii</taxon>
        <taxon>Neopterygii</taxon>
        <taxon>Teleostei</taxon>
        <taxon>Neoteleostei</taxon>
        <taxon>Acanthomorphata</taxon>
        <taxon>Ovalentaria</taxon>
        <taxon>Cichlomorphae</taxon>
        <taxon>Cichliformes</taxon>
        <taxon>Cichlidae</taxon>
        <taxon>African cichlids</taxon>
        <taxon>Pseudocrenilabrinae</taxon>
        <taxon>Haplochromini</taxon>
        <taxon>Haplochromis</taxon>
    </lineage>
</organism>
<dbReference type="CDD" id="cd01428">
    <property type="entry name" value="ADK"/>
    <property type="match status" value="1"/>
</dbReference>
<evidence type="ECO:0000256" key="1">
    <source>
        <dbReference type="ARBA" id="ARBA00022679"/>
    </source>
</evidence>
<dbReference type="Proteomes" id="UP000264840">
    <property type="component" value="Unplaced"/>
</dbReference>
<dbReference type="Pfam" id="PF00406">
    <property type="entry name" value="ADK"/>
    <property type="match status" value="1"/>
</dbReference>